<keyword evidence="1" id="KW-1133">Transmembrane helix</keyword>
<sequence>MVLASANGTFSFSVSVAHMSGDVDRSVKYIANRAAKNMISLESHTIVPTDTMFGRFRAGCAWGLGAWVALVTLPLWLVKP</sequence>
<dbReference type="Proteomes" id="UP000597761">
    <property type="component" value="Unassembled WGS sequence"/>
</dbReference>
<feature type="transmembrane region" description="Helical" evidence="1">
    <location>
        <begin position="60"/>
        <end position="78"/>
    </location>
</feature>
<protein>
    <submittedName>
        <fullName evidence="2">Uncharacterized protein</fullName>
    </submittedName>
</protein>
<evidence type="ECO:0000313" key="2">
    <source>
        <dbReference type="EMBL" id="GGC83184.1"/>
    </source>
</evidence>
<accession>A0ABQ1NQW1</accession>
<dbReference type="EMBL" id="BMJI01000002">
    <property type="protein sequence ID" value="GGC83184.1"/>
    <property type="molecule type" value="Genomic_DNA"/>
</dbReference>
<organism evidence="2 3">
    <name type="scientific">Tersicoccus solisilvae</name>
    <dbReference type="NCBI Taxonomy" id="1882339"/>
    <lineage>
        <taxon>Bacteria</taxon>
        <taxon>Bacillati</taxon>
        <taxon>Actinomycetota</taxon>
        <taxon>Actinomycetes</taxon>
        <taxon>Micrococcales</taxon>
        <taxon>Micrococcaceae</taxon>
        <taxon>Tersicoccus</taxon>
    </lineage>
</organism>
<evidence type="ECO:0000256" key="1">
    <source>
        <dbReference type="SAM" id="Phobius"/>
    </source>
</evidence>
<evidence type="ECO:0000313" key="3">
    <source>
        <dbReference type="Proteomes" id="UP000597761"/>
    </source>
</evidence>
<keyword evidence="1" id="KW-0472">Membrane</keyword>
<gene>
    <name evidence="2" type="ORF">GCM10011512_07410</name>
</gene>
<name>A0ABQ1NQW1_9MICC</name>
<comment type="caution">
    <text evidence="2">The sequence shown here is derived from an EMBL/GenBank/DDBJ whole genome shotgun (WGS) entry which is preliminary data.</text>
</comment>
<keyword evidence="3" id="KW-1185">Reference proteome</keyword>
<proteinExistence type="predicted"/>
<keyword evidence="1" id="KW-0812">Transmembrane</keyword>
<reference evidence="3" key="1">
    <citation type="journal article" date="2019" name="Int. J. Syst. Evol. Microbiol.">
        <title>The Global Catalogue of Microorganisms (GCM) 10K type strain sequencing project: providing services to taxonomists for standard genome sequencing and annotation.</title>
        <authorList>
            <consortium name="The Broad Institute Genomics Platform"/>
            <consortium name="The Broad Institute Genome Sequencing Center for Infectious Disease"/>
            <person name="Wu L."/>
            <person name="Ma J."/>
        </authorList>
    </citation>
    <scope>NUCLEOTIDE SEQUENCE [LARGE SCALE GENOMIC DNA]</scope>
    <source>
        <strain evidence="3">CGMCC 1.15480</strain>
    </source>
</reference>